<dbReference type="PANTHER" id="PTHR42830">
    <property type="entry name" value="OSMOTICALLY INDUCIBLE FAMILY PROTEIN"/>
    <property type="match status" value="1"/>
</dbReference>
<dbReference type="SUPFAM" id="SSF82784">
    <property type="entry name" value="OsmC-like"/>
    <property type="match status" value="1"/>
</dbReference>
<dbReference type="PANTHER" id="PTHR42830:SF1">
    <property type="entry name" value="OSMOTICALLY INDUCIBLE FAMILY PROTEIN"/>
    <property type="match status" value="1"/>
</dbReference>
<sequence>MPVRKANAVWEGGLRSGKGVMRLQSQTFEGPYSFPSRFEEGPGTNPEELIAAAHAGCFSMALSAALEREGFPPKRVSTEARVHLEMVEGKATLTRIELVTEAEVPGITPEKFQEIAQAAKEGCPVSRALAGVREILLQARLVG</sequence>
<dbReference type="InterPro" id="IPR019904">
    <property type="entry name" value="Peroxiredoxin_OsmC"/>
</dbReference>
<comment type="caution">
    <text evidence="1">The sequence shown here is derived from an EMBL/GenBank/DDBJ whole genome shotgun (WGS) entry which is preliminary data.</text>
</comment>
<accession>A0A7C5RDD5</accession>
<gene>
    <name evidence="1" type="ORF">ENM28_00135</name>
</gene>
<dbReference type="GO" id="GO:0006979">
    <property type="term" value="P:response to oxidative stress"/>
    <property type="evidence" value="ECO:0007669"/>
    <property type="project" value="InterPro"/>
</dbReference>
<dbReference type="Gene3D" id="3.30.300.20">
    <property type="match status" value="1"/>
</dbReference>
<dbReference type="InterPro" id="IPR052707">
    <property type="entry name" value="OsmC_Ohr_Peroxiredoxin"/>
</dbReference>
<organism evidence="1">
    <name type="scientific">Thermus caliditerrae</name>
    <dbReference type="NCBI Taxonomy" id="1330700"/>
    <lineage>
        <taxon>Bacteria</taxon>
        <taxon>Thermotogati</taxon>
        <taxon>Deinococcota</taxon>
        <taxon>Deinococci</taxon>
        <taxon>Thermales</taxon>
        <taxon>Thermaceae</taxon>
        <taxon>Thermus</taxon>
    </lineage>
</organism>
<reference evidence="1" key="1">
    <citation type="journal article" date="2020" name="mSystems">
        <title>Genome- and Community-Level Interaction Insights into Carbon Utilization and Element Cycling Functions of Hydrothermarchaeota in Hydrothermal Sediment.</title>
        <authorList>
            <person name="Zhou Z."/>
            <person name="Liu Y."/>
            <person name="Xu W."/>
            <person name="Pan J."/>
            <person name="Luo Z.H."/>
            <person name="Li M."/>
        </authorList>
    </citation>
    <scope>NUCLEOTIDE SEQUENCE [LARGE SCALE GENOMIC DNA]</scope>
    <source>
        <strain evidence="1">SpSt-1071</strain>
    </source>
</reference>
<dbReference type="AlphaFoldDB" id="A0A7C5RDD5"/>
<dbReference type="InterPro" id="IPR003718">
    <property type="entry name" value="OsmC/Ohr_fam"/>
</dbReference>
<name>A0A7C5RDD5_9DEIN</name>
<protein>
    <submittedName>
        <fullName evidence="1">OsmC family peroxiredoxin</fullName>
    </submittedName>
</protein>
<proteinExistence type="predicted"/>
<dbReference type="Pfam" id="PF02566">
    <property type="entry name" value="OsmC"/>
    <property type="match status" value="1"/>
</dbReference>
<evidence type="ECO:0000313" key="1">
    <source>
        <dbReference type="EMBL" id="HHM67142.1"/>
    </source>
</evidence>
<dbReference type="InterPro" id="IPR015946">
    <property type="entry name" value="KH_dom-like_a/b"/>
</dbReference>
<dbReference type="EMBL" id="DRXE01000007">
    <property type="protein sequence ID" value="HHM67142.1"/>
    <property type="molecule type" value="Genomic_DNA"/>
</dbReference>
<dbReference type="NCBIfam" id="TIGR03562">
    <property type="entry name" value="osmo_induc_OsmC"/>
    <property type="match status" value="1"/>
</dbReference>
<dbReference type="GO" id="GO:0004601">
    <property type="term" value="F:peroxidase activity"/>
    <property type="evidence" value="ECO:0007669"/>
    <property type="project" value="InterPro"/>
</dbReference>
<dbReference type="InterPro" id="IPR036102">
    <property type="entry name" value="OsmC/Ohrsf"/>
</dbReference>